<dbReference type="OMA" id="NIYSEAC"/>
<proteinExistence type="predicted"/>
<gene>
    <name evidence="1" type="ORF">M0811_13774</name>
</gene>
<name>A0A9Q0M0R3_ANAIG</name>
<dbReference type="PANTHER" id="PTHR34958">
    <property type="entry name" value="CONDITIONAL LOSS-OF-GROWTH 1"/>
    <property type="match status" value="1"/>
</dbReference>
<accession>A0A9Q0M0R3</accession>
<keyword evidence="2" id="KW-1185">Reference proteome</keyword>
<dbReference type="PANTHER" id="PTHR34958:SF1">
    <property type="entry name" value="ARMADILLO-LIKE HELICAL DOMAIN-CONTAINING PROTEIN"/>
    <property type="match status" value="1"/>
</dbReference>
<protein>
    <submittedName>
        <fullName evidence="1">Conditional loss-of-growth 1</fullName>
    </submittedName>
</protein>
<dbReference type="SUPFAM" id="SSF48371">
    <property type="entry name" value="ARM repeat"/>
    <property type="match status" value="1"/>
</dbReference>
<dbReference type="EMBL" id="JAPDFW010000001">
    <property type="protein sequence ID" value="KAJ5080795.1"/>
    <property type="molecule type" value="Genomic_DNA"/>
</dbReference>
<organism evidence="1 2">
    <name type="scientific">Anaeramoeba ignava</name>
    <name type="common">Anaerobic marine amoeba</name>
    <dbReference type="NCBI Taxonomy" id="1746090"/>
    <lineage>
        <taxon>Eukaryota</taxon>
        <taxon>Metamonada</taxon>
        <taxon>Anaeramoebidae</taxon>
        <taxon>Anaeramoeba</taxon>
    </lineage>
</organism>
<comment type="caution">
    <text evidence="1">The sequence shown here is derived from an EMBL/GenBank/DDBJ whole genome shotgun (WGS) entry which is preliminary data.</text>
</comment>
<dbReference type="InterPro" id="IPR016024">
    <property type="entry name" value="ARM-type_fold"/>
</dbReference>
<dbReference type="Proteomes" id="UP001149090">
    <property type="component" value="Unassembled WGS sequence"/>
</dbReference>
<dbReference type="OrthoDB" id="18211at2759"/>
<sequence>MNTTTQKIINNLIIRITPEKGNPTSQSISRLETYLKNEKNRDFIYRKLIERSKLNKKGITLKVFELIQKFISHYQPSNEVINQISDFCLKISQNPKNNLLIEKAQNVTSILDNITHKNIPKKQELNFTTNFLPFKFDSFNAFEKKQVPSLIFAPYFSGQFRLESINDNKSKKKSMSLKSKKVIQAKLGDSIQTKLTEIQKFKANQLNEQKQKMKMFQKRKYKMFVYKNYVEQDLLILPEEDYKMILDCVVNSRNQEARIIASRLYIKIVMDCFKIHDFESVLNSFIVFLELLNSKIQENKKFAFDLLLNLAIHSNIYSEACKVPFKNNPELKSNLENSNKRNSQEVKNTNMNNVENIIKNLFHLLNQMILILATKNEKNKTIWTYALKSFLFFTFSQGKCDPDKIKIVHPQVLLSLYNHSFNQSDSIQRVLIQIIMNKIYTKYIFDHPLFDRYFGVNFLFDTLRDSRSFEIRENMFFVLFDILASDLSSEFKLLDQNLISLFYQLLIHLHFPHVLPQLLKYSSEDTNRYLIEFIVAQKKNPQIGKIIESIPSKIIELFFKRVNYYIIKYGKYELEFQNFTGNFSQFERILETLLNSSDLDNRNNGQKWLSDLIIKDKYIFKLNIQKVEKKGMKKIKKKSPYLNLFFELSTSSNQNTRYSYLVISEQLLQALKGSMVSKKHSDTWKPGSRIASFLNLLLIQIVHNYETNTRNILKMLDLIFLILGFDLPSVPTFPIENNEPDNIYLRFLNGKITIPNDLLEPISIQILKHIFQNLPDTKNLIHAKSSCLFLISQKCIQNPKNLEVVGGEPFFKVLSVGNNSLIAYQSSKFLVEYFKLKHADKYNKILIKISKKKEKNPKNIKNAYFLFLEIEKILSNLKRSKK</sequence>
<evidence type="ECO:0000313" key="1">
    <source>
        <dbReference type="EMBL" id="KAJ5080795.1"/>
    </source>
</evidence>
<reference evidence="1" key="1">
    <citation type="submission" date="2022-10" db="EMBL/GenBank/DDBJ databases">
        <title>Novel sulphate-reducing endosymbionts in the free-living metamonad Anaeramoeba.</title>
        <authorList>
            <person name="Jerlstrom-Hultqvist J."/>
            <person name="Cepicka I."/>
            <person name="Gallot-Lavallee L."/>
            <person name="Salas-Leiva D."/>
            <person name="Curtis B.A."/>
            <person name="Zahonova K."/>
            <person name="Pipaliya S."/>
            <person name="Dacks J."/>
            <person name="Roger A.J."/>
        </authorList>
    </citation>
    <scope>NUCLEOTIDE SEQUENCE</scope>
    <source>
        <strain evidence="1">BMAN</strain>
    </source>
</reference>
<evidence type="ECO:0000313" key="2">
    <source>
        <dbReference type="Proteomes" id="UP001149090"/>
    </source>
</evidence>
<dbReference type="AlphaFoldDB" id="A0A9Q0M0R3"/>